<sequence length="261" mass="29588">MSERSMKPGDFTALAQNYSAFRPRYADIIVDTVFGLQNRPAREIDVVDVGAGTGIWTRMMAQKGPASIRAVEPNDEMRRMGVADSSALPIQWCKGNAENTGLETDSCDILSMASSFHWADFDSAVKEFDRVLRPGGIFLALWNPREIKAGSIFDEIEHKIYELNPAIKRRSSGNSTFTDGLFASLTQCGLFRDVLYMESFHKEMRSVDAYIGAWRSVNDVRSQLGEEKFEEFLAFVEQRLDGMNELEVEYRTRAWIARKRA</sequence>
<dbReference type="InterPro" id="IPR029063">
    <property type="entry name" value="SAM-dependent_MTases_sf"/>
</dbReference>
<dbReference type="InterPro" id="IPR013216">
    <property type="entry name" value="Methyltransf_11"/>
</dbReference>
<dbReference type="PANTHER" id="PTHR44942">
    <property type="entry name" value="METHYLTRANSF_11 DOMAIN-CONTAINING PROTEIN"/>
    <property type="match status" value="1"/>
</dbReference>
<evidence type="ECO:0000313" key="6">
    <source>
        <dbReference type="Proteomes" id="UP000580856"/>
    </source>
</evidence>
<keyword evidence="6" id="KW-1185">Reference proteome</keyword>
<dbReference type="AlphaFoldDB" id="A0A846QMG7"/>
<dbReference type="SUPFAM" id="SSF53335">
    <property type="entry name" value="S-adenosyl-L-methionine-dependent methyltransferases"/>
    <property type="match status" value="1"/>
</dbReference>
<dbReference type="InterPro" id="IPR051052">
    <property type="entry name" value="Diverse_substrate_MTase"/>
</dbReference>
<evidence type="ECO:0000259" key="4">
    <source>
        <dbReference type="Pfam" id="PF08241"/>
    </source>
</evidence>
<dbReference type="EMBL" id="JAATJA010000002">
    <property type="protein sequence ID" value="NJB68377.1"/>
    <property type="molecule type" value="Genomic_DNA"/>
</dbReference>
<feature type="domain" description="Methyltransferase type 11" evidence="4">
    <location>
        <begin position="47"/>
        <end position="139"/>
    </location>
</feature>
<reference evidence="5 6" key="1">
    <citation type="submission" date="2020-03" db="EMBL/GenBank/DDBJ databases">
        <title>Genomic Encyclopedia of Type Strains, Phase IV (KMG-IV): sequencing the most valuable type-strain genomes for metagenomic binning, comparative biology and taxonomic classification.</title>
        <authorList>
            <person name="Goeker M."/>
        </authorList>
    </citation>
    <scope>NUCLEOTIDE SEQUENCE [LARGE SCALE GENOMIC DNA]</scope>
    <source>
        <strain evidence="5 6">DSM 24233</strain>
    </source>
</reference>
<gene>
    <name evidence="5" type="ORF">GGQ74_002050</name>
</gene>
<dbReference type="PANTHER" id="PTHR44942:SF4">
    <property type="entry name" value="METHYLTRANSFERASE TYPE 11 DOMAIN-CONTAINING PROTEIN"/>
    <property type="match status" value="1"/>
</dbReference>
<dbReference type="GO" id="GO:0008757">
    <property type="term" value="F:S-adenosylmethionine-dependent methyltransferase activity"/>
    <property type="evidence" value="ECO:0007669"/>
    <property type="project" value="InterPro"/>
</dbReference>
<protein>
    <submittedName>
        <fullName evidence="5">Ubiquinone/menaquinone biosynthesis C-methylase UbiE</fullName>
    </submittedName>
</protein>
<dbReference type="Pfam" id="PF08241">
    <property type="entry name" value="Methyltransf_11"/>
    <property type="match status" value="1"/>
</dbReference>
<keyword evidence="3" id="KW-0808">Transferase</keyword>
<accession>A0A846QMG7</accession>
<keyword evidence="2 5" id="KW-0489">Methyltransferase</keyword>
<evidence type="ECO:0000256" key="2">
    <source>
        <dbReference type="ARBA" id="ARBA00022603"/>
    </source>
</evidence>
<proteinExistence type="inferred from homology"/>
<keyword evidence="5" id="KW-0830">Ubiquinone</keyword>
<comment type="similarity">
    <text evidence="1">Belongs to the methyltransferase superfamily.</text>
</comment>
<evidence type="ECO:0000256" key="1">
    <source>
        <dbReference type="ARBA" id="ARBA00008361"/>
    </source>
</evidence>
<evidence type="ECO:0000256" key="3">
    <source>
        <dbReference type="ARBA" id="ARBA00022679"/>
    </source>
</evidence>
<dbReference type="Proteomes" id="UP000580856">
    <property type="component" value="Unassembled WGS sequence"/>
</dbReference>
<name>A0A846QMG7_9BACT</name>
<dbReference type="RefSeq" id="WP_209280149.1">
    <property type="nucleotide sequence ID" value="NZ_JAATJA010000002.1"/>
</dbReference>
<evidence type="ECO:0000313" key="5">
    <source>
        <dbReference type="EMBL" id="NJB68377.1"/>
    </source>
</evidence>
<organism evidence="5 6">
    <name type="scientific">Desulfobaculum xiamenense</name>
    <dbReference type="NCBI Taxonomy" id="995050"/>
    <lineage>
        <taxon>Bacteria</taxon>
        <taxon>Pseudomonadati</taxon>
        <taxon>Thermodesulfobacteriota</taxon>
        <taxon>Desulfovibrionia</taxon>
        <taxon>Desulfovibrionales</taxon>
        <taxon>Desulfovibrionaceae</taxon>
        <taxon>Desulfobaculum</taxon>
    </lineage>
</organism>
<dbReference type="CDD" id="cd02440">
    <property type="entry name" value="AdoMet_MTases"/>
    <property type="match status" value="1"/>
</dbReference>
<dbReference type="Gene3D" id="3.40.50.150">
    <property type="entry name" value="Vaccinia Virus protein VP39"/>
    <property type="match status" value="1"/>
</dbReference>
<comment type="caution">
    <text evidence="5">The sequence shown here is derived from an EMBL/GenBank/DDBJ whole genome shotgun (WGS) entry which is preliminary data.</text>
</comment>
<dbReference type="GO" id="GO:0032259">
    <property type="term" value="P:methylation"/>
    <property type="evidence" value="ECO:0007669"/>
    <property type="project" value="UniProtKB-KW"/>
</dbReference>